<dbReference type="EMBL" id="JBBDGL010000001">
    <property type="protein sequence ID" value="MEJ1154357.1"/>
    <property type="molecule type" value="Genomic_DNA"/>
</dbReference>
<evidence type="ECO:0000256" key="1">
    <source>
        <dbReference type="SAM" id="MobiDB-lite"/>
    </source>
</evidence>
<evidence type="ECO:0000313" key="4">
    <source>
        <dbReference type="Proteomes" id="UP001368654"/>
    </source>
</evidence>
<organism evidence="3 4">
    <name type="scientific">Microbacterium marmarense</name>
    <dbReference type="NCBI Taxonomy" id="3122051"/>
    <lineage>
        <taxon>Bacteria</taxon>
        <taxon>Bacillati</taxon>
        <taxon>Actinomycetota</taxon>
        <taxon>Actinomycetes</taxon>
        <taxon>Micrococcales</taxon>
        <taxon>Microbacteriaceae</taxon>
        <taxon>Microbacterium</taxon>
    </lineage>
</organism>
<evidence type="ECO:0000313" key="3">
    <source>
        <dbReference type="EMBL" id="MEJ1154357.1"/>
    </source>
</evidence>
<comment type="caution">
    <text evidence="3">The sequence shown here is derived from an EMBL/GenBank/DDBJ whole genome shotgun (WGS) entry which is preliminary data.</text>
</comment>
<dbReference type="Proteomes" id="UP001368654">
    <property type="component" value="Unassembled WGS sequence"/>
</dbReference>
<dbReference type="Gene3D" id="3.40.30.10">
    <property type="entry name" value="Glutaredoxin"/>
    <property type="match status" value="1"/>
</dbReference>
<evidence type="ECO:0000259" key="2">
    <source>
        <dbReference type="Pfam" id="PF00085"/>
    </source>
</evidence>
<accession>A0ABU8LQ18</accession>
<dbReference type="RefSeq" id="WP_337336796.1">
    <property type="nucleotide sequence ID" value="NZ_JBBDGL010000001.1"/>
</dbReference>
<name>A0ABU8LQ18_9MICO</name>
<gene>
    <name evidence="3" type="ORF">WDU96_01930</name>
</gene>
<dbReference type="SUPFAM" id="SSF52833">
    <property type="entry name" value="Thioredoxin-like"/>
    <property type="match status" value="1"/>
</dbReference>
<feature type="compositionally biased region" description="Acidic residues" evidence="1">
    <location>
        <begin position="48"/>
        <end position="67"/>
    </location>
</feature>
<dbReference type="Pfam" id="PF00085">
    <property type="entry name" value="Thioredoxin"/>
    <property type="match status" value="1"/>
</dbReference>
<proteinExistence type="predicted"/>
<sequence length="180" mass="18527">MKSGAVVGLVIAGVLVLGVGGAVAVSLSNGDESDTVAVTTPSPAETEMAVDDVSDDDTSEDSADESTSEPAADSVTPGAYVEYSEAALASAEGTPVLFFHATWCPQCRALDEDIRASGMPDGITILKVDYDSNQDLRQQYGVTQQTTLVELDSAGNALTTFIPYEDPSLDFALAGLGLTG</sequence>
<dbReference type="CDD" id="cd02947">
    <property type="entry name" value="TRX_family"/>
    <property type="match status" value="1"/>
</dbReference>
<protein>
    <submittedName>
        <fullName evidence="3">Thioredoxin family protein</fullName>
    </submittedName>
</protein>
<dbReference type="InterPro" id="IPR036249">
    <property type="entry name" value="Thioredoxin-like_sf"/>
</dbReference>
<feature type="region of interest" description="Disordered" evidence="1">
    <location>
        <begin position="31"/>
        <end position="76"/>
    </location>
</feature>
<dbReference type="InterPro" id="IPR013766">
    <property type="entry name" value="Thioredoxin_domain"/>
</dbReference>
<feature type="domain" description="Thioredoxin" evidence="2">
    <location>
        <begin position="86"/>
        <end position="148"/>
    </location>
</feature>
<keyword evidence="4" id="KW-1185">Reference proteome</keyword>
<reference evidence="3 4" key="1">
    <citation type="submission" date="2024-02" db="EMBL/GenBank/DDBJ databases">
        <authorList>
            <person name="Saticioglu I.B."/>
        </authorList>
    </citation>
    <scope>NUCLEOTIDE SEQUENCE [LARGE SCALE GENOMIC DNA]</scope>
    <source>
        <strain evidence="3 4">Mu-86</strain>
    </source>
</reference>